<accession>A0A263D1A5</accession>
<sequence>MLAGVAEALAADGWNVVLPSRRYSPIPGVPAGPGVAARAALRRPGHRPDVPAATGRAIWVEADWSRPAELAAAAGTALGGRADLLVAWVHPGYRAAVLDAVAPLLAEGAPAVEVILAPPSPRIEGEGRERSALDRHPVHRVVLGRRPARRLTHAEIVHGVLAAVRRAVAGSPPAAYDVRPPPA</sequence>
<dbReference type="InterPro" id="IPR036291">
    <property type="entry name" value="NAD(P)-bd_dom_sf"/>
</dbReference>
<organism evidence="1 2">
    <name type="scientific">Amycolatopsis antarctica</name>
    <dbReference type="NCBI Taxonomy" id="1854586"/>
    <lineage>
        <taxon>Bacteria</taxon>
        <taxon>Bacillati</taxon>
        <taxon>Actinomycetota</taxon>
        <taxon>Actinomycetes</taxon>
        <taxon>Pseudonocardiales</taxon>
        <taxon>Pseudonocardiaceae</taxon>
        <taxon>Amycolatopsis</taxon>
    </lineage>
</organism>
<proteinExistence type="predicted"/>
<comment type="caution">
    <text evidence="1">The sequence shown here is derived from an EMBL/GenBank/DDBJ whole genome shotgun (WGS) entry which is preliminary data.</text>
</comment>
<gene>
    <name evidence="1" type="ORF">CFN78_16665</name>
</gene>
<dbReference type="InParanoid" id="A0A263D1A5"/>
<evidence type="ECO:0000313" key="1">
    <source>
        <dbReference type="EMBL" id="OZM72233.1"/>
    </source>
</evidence>
<protein>
    <submittedName>
        <fullName evidence="1">Uncharacterized protein</fullName>
    </submittedName>
</protein>
<dbReference type="EMBL" id="NKYE01000009">
    <property type="protein sequence ID" value="OZM72233.1"/>
    <property type="molecule type" value="Genomic_DNA"/>
</dbReference>
<reference evidence="1 2" key="1">
    <citation type="submission" date="2017-07" db="EMBL/GenBank/DDBJ databases">
        <title>Amycolatopsis antarcticus sp. nov., isolated from the surface of an Antarcticus brown macroalga.</title>
        <authorList>
            <person name="Wang J."/>
            <person name="Leiva S."/>
            <person name="Huang J."/>
            <person name="Huang Y."/>
        </authorList>
    </citation>
    <scope>NUCLEOTIDE SEQUENCE [LARGE SCALE GENOMIC DNA]</scope>
    <source>
        <strain evidence="1 2">AU-G6</strain>
    </source>
</reference>
<keyword evidence="2" id="KW-1185">Reference proteome</keyword>
<dbReference type="AlphaFoldDB" id="A0A263D1A5"/>
<dbReference type="Proteomes" id="UP000242444">
    <property type="component" value="Unassembled WGS sequence"/>
</dbReference>
<name>A0A263D1A5_9PSEU</name>
<evidence type="ECO:0000313" key="2">
    <source>
        <dbReference type="Proteomes" id="UP000242444"/>
    </source>
</evidence>
<dbReference type="OrthoDB" id="4335506at2"/>
<dbReference type="SUPFAM" id="SSF51735">
    <property type="entry name" value="NAD(P)-binding Rossmann-fold domains"/>
    <property type="match status" value="1"/>
</dbReference>